<dbReference type="InterPro" id="IPR001356">
    <property type="entry name" value="HD"/>
</dbReference>
<proteinExistence type="predicted"/>
<sequence length="248" mass="27678">MNLAFEREMMRFINSEASLAHCLAQTAAENGRLQPQAPLATEFPWMKEKKSAKKSSQGSPQALIPPTDSTQGSPAAGRRVEIAALLDLTERQLKVWFQNRRMKHKRQNQHKDSNPEDGEPLEDGDDSPIYHQGLDSNDSLREQDQCPSEIQKDPTTGLSQQLPSNKGLTPSSPLYPPPTPDPQARIEVGSLDNESQDLTLFSTDSCLHISDGTTSPFNSPVHFSLFSEEHIDFLTSALCRKDLHNFHF</sequence>
<feature type="DNA-binding region" description="Homeobox" evidence="8">
    <location>
        <begin position="76"/>
        <end position="108"/>
    </location>
</feature>
<evidence type="ECO:0000256" key="4">
    <source>
        <dbReference type="ARBA" id="ARBA00023125"/>
    </source>
</evidence>
<dbReference type="PROSITE" id="PS00027">
    <property type="entry name" value="HOMEOBOX_1"/>
    <property type="match status" value="1"/>
</dbReference>
<feature type="region of interest" description="Disordered" evidence="10">
    <location>
        <begin position="47"/>
        <end position="76"/>
    </location>
</feature>
<evidence type="ECO:0000256" key="3">
    <source>
        <dbReference type="ARBA" id="ARBA00023015"/>
    </source>
</evidence>
<accession>A0A974BWJ5</accession>
<evidence type="ECO:0000256" key="1">
    <source>
        <dbReference type="ARBA" id="ARBA00004123"/>
    </source>
</evidence>
<keyword evidence="6" id="KW-0804">Transcription</keyword>
<dbReference type="GO" id="GO:0005634">
    <property type="term" value="C:nucleus"/>
    <property type="evidence" value="ECO:0007669"/>
    <property type="project" value="UniProtKB-SubCell"/>
</dbReference>
<keyword evidence="4 8" id="KW-0238">DNA-binding</keyword>
<evidence type="ECO:0000256" key="2">
    <source>
        <dbReference type="ARBA" id="ARBA00022473"/>
    </source>
</evidence>
<evidence type="ECO:0000259" key="11">
    <source>
        <dbReference type="PROSITE" id="PS50071"/>
    </source>
</evidence>
<dbReference type="PROSITE" id="PS50071">
    <property type="entry name" value="HOMEOBOX_2"/>
    <property type="match status" value="1"/>
</dbReference>
<feature type="region of interest" description="Disordered" evidence="10">
    <location>
        <begin position="100"/>
        <end position="185"/>
    </location>
</feature>
<dbReference type="AlphaFoldDB" id="A0A974BWJ5"/>
<evidence type="ECO:0000313" key="13">
    <source>
        <dbReference type="Proteomes" id="UP000694892"/>
    </source>
</evidence>
<keyword evidence="2" id="KW-0217">Developmental protein</keyword>
<evidence type="ECO:0000256" key="10">
    <source>
        <dbReference type="SAM" id="MobiDB-lite"/>
    </source>
</evidence>
<dbReference type="PROSITE" id="PS00032">
    <property type="entry name" value="ANTENNAPEDIA"/>
    <property type="match status" value="1"/>
</dbReference>
<comment type="subcellular location">
    <subcellularLocation>
        <location evidence="1 8 9">Nucleus</location>
    </subcellularLocation>
</comment>
<dbReference type="GO" id="GO:0000978">
    <property type="term" value="F:RNA polymerase II cis-regulatory region sequence-specific DNA binding"/>
    <property type="evidence" value="ECO:0007669"/>
    <property type="project" value="TreeGrafter"/>
</dbReference>
<dbReference type="InterPro" id="IPR017970">
    <property type="entry name" value="Homeobox_CS"/>
</dbReference>
<dbReference type="Proteomes" id="UP000694892">
    <property type="component" value="Chromosome 9_10L"/>
</dbReference>
<evidence type="ECO:0000256" key="9">
    <source>
        <dbReference type="RuleBase" id="RU000682"/>
    </source>
</evidence>
<feature type="compositionally biased region" description="Polar residues" evidence="10">
    <location>
        <begin position="145"/>
        <end position="167"/>
    </location>
</feature>
<dbReference type="SUPFAM" id="SSF46689">
    <property type="entry name" value="Homeodomain-like"/>
    <property type="match status" value="1"/>
</dbReference>
<dbReference type="PANTHER" id="PTHR45664">
    <property type="entry name" value="PROTEIN ZERKNUELLT 1-RELATED"/>
    <property type="match status" value="1"/>
</dbReference>
<gene>
    <name evidence="12" type="ORF">XELAEV_18043224mg</name>
</gene>
<keyword evidence="5 8" id="KW-0371">Homeobox</keyword>
<keyword evidence="3" id="KW-0805">Transcription regulation</keyword>
<keyword evidence="7 8" id="KW-0539">Nucleus</keyword>
<dbReference type="PANTHER" id="PTHR45664:SF2">
    <property type="entry name" value="HOMEOTIC PROTEIN PROBOSCIPEDIA"/>
    <property type="match status" value="1"/>
</dbReference>
<protein>
    <recommendedName>
        <fullName evidence="11">Homeobox domain-containing protein</fullName>
    </recommendedName>
</protein>
<evidence type="ECO:0000313" key="12">
    <source>
        <dbReference type="EMBL" id="OCT62140.1"/>
    </source>
</evidence>
<dbReference type="Pfam" id="PF00046">
    <property type="entry name" value="Homeodomain"/>
    <property type="match status" value="1"/>
</dbReference>
<reference evidence="13" key="1">
    <citation type="journal article" date="2016" name="Nature">
        <title>Genome evolution in the allotetraploid frog Xenopus laevis.</title>
        <authorList>
            <person name="Session A.M."/>
            <person name="Uno Y."/>
            <person name="Kwon T."/>
            <person name="Chapman J.A."/>
            <person name="Toyoda A."/>
            <person name="Takahashi S."/>
            <person name="Fukui A."/>
            <person name="Hikosaka A."/>
            <person name="Suzuki A."/>
            <person name="Kondo M."/>
            <person name="van Heeringen S.J."/>
            <person name="Quigley I."/>
            <person name="Heinz S."/>
            <person name="Ogino H."/>
            <person name="Ochi H."/>
            <person name="Hellsten U."/>
            <person name="Lyons J.B."/>
            <person name="Simakov O."/>
            <person name="Putnam N."/>
            <person name="Stites J."/>
            <person name="Kuroki Y."/>
            <person name="Tanaka T."/>
            <person name="Michiue T."/>
            <person name="Watanabe M."/>
            <person name="Bogdanovic O."/>
            <person name="Lister R."/>
            <person name="Georgiou G."/>
            <person name="Paranjpe S.S."/>
            <person name="van Kruijsbergen I."/>
            <person name="Shu S."/>
            <person name="Carlson J."/>
            <person name="Kinoshita T."/>
            <person name="Ohta Y."/>
            <person name="Mawaribuchi S."/>
            <person name="Jenkins J."/>
            <person name="Grimwood J."/>
            <person name="Schmutz J."/>
            <person name="Mitros T."/>
            <person name="Mozaffari S.V."/>
            <person name="Suzuki Y."/>
            <person name="Haramoto Y."/>
            <person name="Yamamoto T.S."/>
            <person name="Takagi C."/>
            <person name="Heald R."/>
            <person name="Miller K."/>
            <person name="Haudenschild C."/>
            <person name="Kitzman J."/>
            <person name="Nakayama T."/>
            <person name="Izutsu Y."/>
            <person name="Robert J."/>
            <person name="Fortriede J."/>
            <person name="Burns K."/>
            <person name="Lotay V."/>
            <person name="Karimi K."/>
            <person name="Yasuoka Y."/>
            <person name="Dichmann D.S."/>
            <person name="Flajnik M.F."/>
            <person name="Houston D.W."/>
            <person name="Shendure J."/>
            <person name="DuPasquier L."/>
            <person name="Vize P.D."/>
            <person name="Zorn A.M."/>
            <person name="Ito M."/>
            <person name="Marcotte E.M."/>
            <person name="Wallingford J.B."/>
            <person name="Ito Y."/>
            <person name="Asashima M."/>
            <person name="Ueno N."/>
            <person name="Matsuda Y."/>
            <person name="Veenstra G.J."/>
            <person name="Fujiyama A."/>
            <person name="Harland R.M."/>
            <person name="Taira M."/>
            <person name="Rokhsar D.S."/>
        </authorList>
    </citation>
    <scope>NUCLEOTIDE SEQUENCE [LARGE SCALE GENOMIC DNA]</scope>
    <source>
        <strain evidence="13">J</strain>
    </source>
</reference>
<evidence type="ECO:0000256" key="6">
    <source>
        <dbReference type="ARBA" id="ARBA00023163"/>
    </source>
</evidence>
<dbReference type="SMART" id="SM00389">
    <property type="entry name" value="HOX"/>
    <property type="match status" value="1"/>
</dbReference>
<feature type="domain" description="Homeobox" evidence="11">
    <location>
        <begin position="74"/>
        <end position="107"/>
    </location>
</feature>
<name>A0A974BWJ5_XENLA</name>
<dbReference type="InterPro" id="IPR009057">
    <property type="entry name" value="Homeodomain-like_sf"/>
</dbReference>
<evidence type="ECO:0000256" key="7">
    <source>
        <dbReference type="ARBA" id="ARBA00023242"/>
    </source>
</evidence>
<evidence type="ECO:0000256" key="5">
    <source>
        <dbReference type="ARBA" id="ARBA00023155"/>
    </source>
</evidence>
<dbReference type="Gene3D" id="1.10.10.60">
    <property type="entry name" value="Homeodomain-like"/>
    <property type="match status" value="1"/>
</dbReference>
<evidence type="ECO:0000256" key="8">
    <source>
        <dbReference type="PROSITE-ProRule" id="PRU00108"/>
    </source>
</evidence>
<dbReference type="GO" id="GO:0000981">
    <property type="term" value="F:DNA-binding transcription factor activity, RNA polymerase II-specific"/>
    <property type="evidence" value="ECO:0007669"/>
    <property type="project" value="InterPro"/>
</dbReference>
<dbReference type="CDD" id="cd00086">
    <property type="entry name" value="homeodomain"/>
    <property type="match status" value="1"/>
</dbReference>
<dbReference type="EMBL" id="CM004482">
    <property type="protein sequence ID" value="OCT62140.1"/>
    <property type="molecule type" value="Genomic_DNA"/>
</dbReference>
<dbReference type="InterPro" id="IPR001827">
    <property type="entry name" value="Homeobox_Antennapedia_CS"/>
</dbReference>
<feature type="compositionally biased region" description="Acidic residues" evidence="10">
    <location>
        <begin position="115"/>
        <end position="126"/>
    </location>
</feature>
<organism evidence="12 13">
    <name type="scientific">Xenopus laevis</name>
    <name type="common">African clawed frog</name>
    <dbReference type="NCBI Taxonomy" id="8355"/>
    <lineage>
        <taxon>Eukaryota</taxon>
        <taxon>Metazoa</taxon>
        <taxon>Chordata</taxon>
        <taxon>Craniata</taxon>
        <taxon>Vertebrata</taxon>
        <taxon>Euteleostomi</taxon>
        <taxon>Amphibia</taxon>
        <taxon>Batrachia</taxon>
        <taxon>Anura</taxon>
        <taxon>Pipoidea</taxon>
        <taxon>Pipidae</taxon>
        <taxon>Xenopodinae</taxon>
        <taxon>Xenopus</taxon>
        <taxon>Xenopus</taxon>
    </lineage>
</organism>